<gene>
    <name evidence="2" type="ORF">DOTSEDRAFT_19237</name>
</gene>
<feature type="compositionally biased region" description="Polar residues" evidence="1">
    <location>
        <begin position="36"/>
        <end position="45"/>
    </location>
</feature>
<evidence type="ECO:0000256" key="1">
    <source>
        <dbReference type="SAM" id="MobiDB-lite"/>
    </source>
</evidence>
<dbReference type="Proteomes" id="UP000016933">
    <property type="component" value="Unassembled WGS sequence"/>
</dbReference>
<dbReference type="eggNOG" id="ENOG502SRFI">
    <property type="taxonomic scope" value="Eukaryota"/>
</dbReference>
<sequence>MSYSNGQKVTTAPESYQSPKNENPGTVLSDSLAAESITSGGSLAANSDARGPSSQPSKSTTTNTTDTSNATRLDPAPDAEARQAQEGWDDQNQLNAAGRIGNQQSSGNTYITSGGTLGGSGVSRQTQGEDSAAPNYVENPAPSQGGTLKPKGQNITEGGFDSSAPNASFTTDIGGKNDPGRDALRTFGEKNVPSSGGAGPREYEITNDGQFDTLGETSA</sequence>
<dbReference type="OrthoDB" id="5383057at2759"/>
<dbReference type="EMBL" id="KB446535">
    <property type="protein sequence ID" value="EME48724.1"/>
    <property type="molecule type" value="Genomic_DNA"/>
</dbReference>
<evidence type="ECO:0000313" key="2">
    <source>
        <dbReference type="EMBL" id="EME48724.1"/>
    </source>
</evidence>
<evidence type="ECO:0000313" key="3">
    <source>
        <dbReference type="Proteomes" id="UP000016933"/>
    </source>
</evidence>
<feature type="region of interest" description="Disordered" evidence="1">
    <location>
        <begin position="1"/>
        <end position="219"/>
    </location>
</feature>
<dbReference type="OMA" id="EQKYPEC"/>
<organism evidence="2 3">
    <name type="scientific">Dothistroma septosporum (strain NZE10 / CBS 128990)</name>
    <name type="common">Red band needle blight fungus</name>
    <name type="synonym">Mycosphaerella pini</name>
    <dbReference type="NCBI Taxonomy" id="675120"/>
    <lineage>
        <taxon>Eukaryota</taxon>
        <taxon>Fungi</taxon>
        <taxon>Dikarya</taxon>
        <taxon>Ascomycota</taxon>
        <taxon>Pezizomycotina</taxon>
        <taxon>Dothideomycetes</taxon>
        <taxon>Dothideomycetidae</taxon>
        <taxon>Mycosphaerellales</taxon>
        <taxon>Mycosphaerellaceae</taxon>
        <taxon>Dothistroma</taxon>
    </lineage>
</organism>
<reference evidence="3" key="1">
    <citation type="journal article" date="2012" name="PLoS Genet.">
        <title>The genomes of the fungal plant pathogens Cladosporium fulvum and Dothistroma septosporum reveal adaptation to different hosts and lifestyles but also signatures of common ancestry.</title>
        <authorList>
            <person name="de Wit P.J.G.M."/>
            <person name="van der Burgt A."/>
            <person name="Oekmen B."/>
            <person name="Stergiopoulos I."/>
            <person name="Abd-Elsalam K.A."/>
            <person name="Aerts A.L."/>
            <person name="Bahkali A.H."/>
            <person name="Beenen H.G."/>
            <person name="Chettri P."/>
            <person name="Cox M.P."/>
            <person name="Datema E."/>
            <person name="de Vries R.P."/>
            <person name="Dhillon B."/>
            <person name="Ganley A.R."/>
            <person name="Griffiths S.A."/>
            <person name="Guo Y."/>
            <person name="Hamelin R.C."/>
            <person name="Henrissat B."/>
            <person name="Kabir M.S."/>
            <person name="Jashni M.K."/>
            <person name="Kema G."/>
            <person name="Klaubauf S."/>
            <person name="Lapidus A."/>
            <person name="Levasseur A."/>
            <person name="Lindquist E."/>
            <person name="Mehrabi R."/>
            <person name="Ohm R.A."/>
            <person name="Owen T.J."/>
            <person name="Salamov A."/>
            <person name="Schwelm A."/>
            <person name="Schijlen E."/>
            <person name="Sun H."/>
            <person name="van den Burg H.A."/>
            <person name="van Ham R.C.H.J."/>
            <person name="Zhang S."/>
            <person name="Goodwin S.B."/>
            <person name="Grigoriev I.V."/>
            <person name="Collemare J."/>
            <person name="Bradshaw R.E."/>
        </authorList>
    </citation>
    <scope>NUCLEOTIDE SEQUENCE [LARGE SCALE GENOMIC DNA]</scope>
    <source>
        <strain evidence="3">NZE10 / CBS 128990</strain>
    </source>
</reference>
<accession>N1Q2N0</accession>
<reference evidence="2 3" key="2">
    <citation type="journal article" date="2012" name="PLoS Pathog.">
        <title>Diverse lifestyles and strategies of plant pathogenesis encoded in the genomes of eighteen Dothideomycetes fungi.</title>
        <authorList>
            <person name="Ohm R.A."/>
            <person name="Feau N."/>
            <person name="Henrissat B."/>
            <person name="Schoch C.L."/>
            <person name="Horwitz B.A."/>
            <person name="Barry K.W."/>
            <person name="Condon B.J."/>
            <person name="Copeland A.C."/>
            <person name="Dhillon B."/>
            <person name="Glaser F."/>
            <person name="Hesse C.N."/>
            <person name="Kosti I."/>
            <person name="LaButti K."/>
            <person name="Lindquist E.A."/>
            <person name="Lucas S."/>
            <person name="Salamov A.A."/>
            <person name="Bradshaw R.E."/>
            <person name="Ciuffetti L."/>
            <person name="Hamelin R.C."/>
            <person name="Kema G.H.J."/>
            <person name="Lawrence C."/>
            <person name="Scott J.A."/>
            <person name="Spatafora J.W."/>
            <person name="Turgeon B.G."/>
            <person name="de Wit P.J.G.M."/>
            <person name="Zhong S."/>
            <person name="Goodwin S.B."/>
            <person name="Grigoriev I.V."/>
        </authorList>
    </citation>
    <scope>NUCLEOTIDE SEQUENCE [LARGE SCALE GENOMIC DNA]</scope>
    <source>
        <strain evidence="3">NZE10 / CBS 128990</strain>
    </source>
</reference>
<keyword evidence="3" id="KW-1185">Reference proteome</keyword>
<feature type="compositionally biased region" description="Basic and acidic residues" evidence="1">
    <location>
        <begin position="178"/>
        <end position="188"/>
    </location>
</feature>
<protein>
    <submittedName>
        <fullName evidence="2">Uncharacterized protein</fullName>
    </submittedName>
</protein>
<name>N1Q2N0_DOTSN</name>
<feature type="compositionally biased region" description="Low complexity" evidence="1">
    <location>
        <begin position="53"/>
        <end position="71"/>
    </location>
</feature>
<dbReference type="HOGENOM" id="CLU_082502_1_0_1"/>
<feature type="compositionally biased region" description="Polar residues" evidence="1">
    <location>
        <begin position="207"/>
        <end position="219"/>
    </location>
</feature>
<dbReference type="AlphaFoldDB" id="N1Q2N0"/>
<proteinExistence type="predicted"/>
<feature type="compositionally biased region" description="Polar residues" evidence="1">
    <location>
        <begin position="1"/>
        <end position="29"/>
    </location>
</feature>
<feature type="compositionally biased region" description="Polar residues" evidence="1">
    <location>
        <begin position="90"/>
        <end position="111"/>
    </location>
</feature>